<dbReference type="OrthoDB" id="9804723at2"/>
<dbReference type="SUPFAM" id="SSF53474">
    <property type="entry name" value="alpha/beta-Hydrolases"/>
    <property type="match status" value="1"/>
</dbReference>
<dbReference type="GO" id="GO:0018786">
    <property type="term" value="F:haloalkane dehalogenase activity"/>
    <property type="evidence" value="ECO:0007669"/>
    <property type="project" value="UniProtKB-EC"/>
</dbReference>
<dbReference type="Pfam" id="PF00561">
    <property type="entry name" value="Abhydrolase_1"/>
    <property type="match status" value="1"/>
</dbReference>
<dbReference type="STRING" id="502682.BMF35_a1551"/>
<dbReference type="PRINTS" id="PR00412">
    <property type="entry name" value="EPOXHYDRLASE"/>
</dbReference>
<dbReference type="EC" id="3.8.1.5" evidence="2"/>
<reference evidence="2 3" key="1">
    <citation type="submission" date="2015-04" db="EMBL/GenBank/DDBJ databases">
        <title>The draft genome sequence of Erythrobacr gangjinensis K7-2.</title>
        <authorList>
            <person name="Zhuang L."/>
            <person name="Liu Y."/>
            <person name="Shao Z."/>
        </authorList>
    </citation>
    <scope>NUCLEOTIDE SEQUENCE [LARGE SCALE GENOMIC DNA]</scope>
    <source>
        <strain evidence="2 3">K7-2</strain>
    </source>
</reference>
<dbReference type="KEGG" id="egn:BMF35_a1551"/>
<dbReference type="PATRIC" id="fig|502682.8.peg.131"/>
<keyword evidence="1 2" id="KW-0378">Hydrolase</keyword>
<dbReference type="RefSeq" id="WP_047005458.1">
    <property type="nucleotide sequence ID" value="NZ_CP018097.1"/>
</dbReference>
<dbReference type="InterPro" id="IPR000639">
    <property type="entry name" value="Epox_hydrolase-like"/>
</dbReference>
<dbReference type="EMBL" id="LBHC01000001">
    <property type="protein sequence ID" value="KLE32607.1"/>
    <property type="molecule type" value="Genomic_DNA"/>
</dbReference>
<dbReference type="InterPro" id="IPR051340">
    <property type="entry name" value="Haloalkane_dehalogenase"/>
</dbReference>
<organism evidence="2 3">
    <name type="scientific">Aurantiacibacter gangjinensis</name>
    <dbReference type="NCBI Taxonomy" id="502682"/>
    <lineage>
        <taxon>Bacteria</taxon>
        <taxon>Pseudomonadati</taxon>
        <taxon>Pseudomonadota</taxon>
        <taxon>Alphaproteobacteria</taxon>
        <taxon>Sphingomonadales</taxon>
        <taxon>Erythrobacteraceae</taxon>
        <taxon>Aurantiacibacter</taxon>
    </lineage>
</organism>
<name>A0A0G9MPE1_9SPHN</name>
<gene>
    <name evidence="2" type="ORF">AAW01_00625</name>
</gene>
<dbReference type="PRINTS" id="PR00111">
    <property type="entry name" value="ABHYDROLASE"/>
</dbReference>
<evidence type="ECO:0000256" key="1">
    <source>
        <dbReference type="ARBA" id="ARBA00022801"/>
    </source>
</evidence>
<dbReference type="Gene3D" id="3.40.50.1820">
    <property type="entry name" value="alpha/beta hydrolase"/>
    <property type="match status" value="1"/>
</dbReference>
<proteinExistence type="predicted"/>
<dbReference type="Proteomes" id="UP000053070">
    <property type="component" value="Unassembled WGS sequence"/>
</dbReference>
<dbReference type="NCBIfam" id="NF002043">
    <property type="entry name" value="PRK00870.1"/>
    <property type="match status" value="1"/>
</dbReference>
<protein>
    <submittedName>
        <fullName evidence="2">Haloalkane dehalogenase</fullName>
        <ecNumber evidence="2">3.8.1.5</ecNumber>
    </submittedName>
</protein>
<sequence>MTLGKIIRTPDERFTDLPDFPFQPQYHELGDGLRLHYLDEGDRGAPIVLMMHGEPSWCYLYRHMIPPVVEAGYRVIAPDLIGFGRSDKPTRKAAFSYAGHVAWMREWMEALDLRDVLLACQDWGSLIGLRLVAAMPDRFASVVLSNGGLPEGGEPPKAFTAWRRFARWSPFFPIGGILQKATSRALTDAEVAAYDAPFPSRASKAAARMFPALVPFGDDVAVPDQKAAWSSLEAFDKPFTCAFSNRDPITRGGDKQFKARVPGAAKGAHRTLNGHHFIQEDDPHGFVDAILETAAIASLKPI</sequence>
<dbReference type="InterPro" id="IPR000073">
    <property type="entry name" value="AB_hydrolase_1"/>
</dbReference>
<evidence type="ECO:0000313" key="2">
    <source>
        <dbReference type="EMBL" id="KLE32607.1"/>
    </source>
</evidence>
<evidence type="ECO:0000313" key="3">
    <source>
        <dbReference type="Proteomes" id="UP000053070"/>
    </source>
</evidence>
<comment type="caution">
    <text evidence="2">The sequence shown here is derived from an EMBL/GenBank/DDBJ whole genome shotgun (WGS) entry which is preliminary data.</text>
</comment>
<dbReference type="AlphaFoldDB" id="A0A0G9MPE1"/>
<dbReference type="GO" id="GO:0004301">
    <property type="term" value="F:epoxide hydrolase activity"/>
    <property type="evidence" value="ECO:0007669"/>
    <property type="project" value="TreeGrafter"/>
</dbReference>
<dbReference type="PANTHER" id="PTHR42977:SF3">
    <property type="entry name" value="AB HYDROLASE-1 DOMAIN-CONTAINING PROTEIN"/>
    <property type="match status" value="1"/>
</dbReference>
<keyword evidence="3" id="KW-1185">Reference proteome</keyword>
<accession>A0A0G9MPE1</accession>
<dbReference type="InterPro" id="IPR029058">
    <property type="entry name" value="AB_hydrolase_fold"/>
</dbReference>
<dbReference type="PANTHER" id="PTHR42977">
    <property type="entry name" value="HYDROLASE-RELATED"/>
    <property type="match status" value="1"/>
</dbReference>